<protein>
    <submittedName>
        <fullName evidence="1">Uncharacterized protein</fullName>
    </submittedName>
</protein>
<dbReference type="Proteomes" id="UP000807306">
    <property type="component" value="Unassembled WGS sequence"/>
</dbReference>
<proteinExistence type="predicted"/>
<sequence length="79" mass="8760">MCCSSNGRTPGRASRLVAVVSCFAGMPSIDVISQSQETLDDQRIEPALRVIDTPSHPGTFRRKEERMYVRGHEKVETPA</sequence>
<reference evidence="1" key="1">
    <citation type="submission" date="2020-11" db="EMBL/GenBank/DDBJ databases">
        <authorList>
            <consortium name="DOE Joint Genome Institute"/>
            <person name="Ahrendt S."/>
            <person name="Riley R."/>
            <person name="Andreopoulos W."/>
            <person name="Labutti K."/>
            <person name="Pangilinan J."/>
            <person name="Ruiz-Duenas F.J."/>
            <person name="Barrasa J.M."/>
            <person name="Sanchez-Garcia M."/>
            <person name="Camarero S."/>
            <person name="Miyauchi S."/>
            <person name="Serrano A."/>
            <person name="Linde D."/>
            <person name="Babiker R."/>
            <person name="Drula E."/>
            <person name="Ayuso-Fernandez I."/>
            <person name="Pacheco R."/>
            <person name="Padilla G."/>
            <person name="Ferreira P."/>
            <person name="Barriuso J."/>
            <person name="Kellner H."/>
            <person name="Castanera R."/>
            <person name="Alfaro M."/>
            <person name="Ramirez L."/>
            <person name="Pisabarro A.G."/>
            <person name="Kuo A."/>
            <person name="Tritt A."/>
            <person name="Lipzen A."/>
            <person name="He G."/>
            <person name="Yan M."/>
            <person name="Ng V."/>
            <person name="Cullen D."/>
            <person name="Martin F."/>
            <person name="Rosso M.-N."/>
            <person name="Henrissat B."/>
            <person name="Hibbett D."/>
            <person name="Martinez A.T."/>
            <person name="Grigoriev I.V."/>
        </authorList>
    </citation>
    <scope>NUCLEOTIDE SEQUENCE</scope>
    <source>
        <strain evidence="1">CBS 506.95</strain>
    </source>
</reference>
<comment type="caution">
    <text evidence="1">The sequence shown here is derived from an EMBL/GenBank/DDBJ whole genome shotgun (WGS) entry which is preliminary data.</text>
</comment>
<evidence type="ECO:0000313" key="1">
    <source>
        <dbReference type="EMBL" id="KAF9521736.1"/>
    </source>
</evidence>
<organism evidence="1 2">
    <name type="scientific">Crepidotus variabilis</name>
    <dbReference type="NCBI Taxonomy" id="179855"/>
    <lineage>
        <taxon>Eukaryota</taxon>
        <taxon>Fungi</taxon>
        <taxon>Dikarya</taxon>
        <taxon>Basidiomycota</taxon>
        <taxon>Agaricomycotina</taxon>
        <taxon>Agaricomycetes</taxon>
        <taxon>Agaricomycetidae</taxon>
        <taxon>Agaricales</taxon>
        <taxon>Agaricineae</taxon>
        <taxon>Crepidotaceae</taxon>
        <taxon>Crepidotus</taxon>
    </lineage>
</organism>
<dbReference type="AlphaFoldDB" id="A0A9P6E3B5"/>
<keyword evidence="2" id="KW-1185">Reference proteome</keyword>
<evidence type="ECO:0000313" key="2">
    <source>
        <dbReference type="Proteomes" id="UP000807306"/>
    </source>
</evidence>
<gene>
    <name evidence="1" type="ORF">CPB83DRAFT_865286</name>
</gene>
<dbReference type="EMBL" id="MU157994">
    <property type="protein sequence ID" value="KAF9521736.1"/>
    <property type="molecule type" value="Genomic_DNA"/>
</dbReference>
<accession>A0A9P6E3B5</accession>
<name>A0A9P6E3B5_9AGAR</name>